<organism evidence="1">
    <name type="scientific">uncultured Caudovirales phage</name>
    <dbReference type="NCBI Taxonomy" id="2100421"/>
    <lineage>
        <taxon>Viruses</taxon>
        <taxon>Duplodnaviria</taxon>
        <taxon>Heunggongvirae</taxon>
        <taxon>Uroviricota</taxon>
        <taxon>Caudoviricetes</taxon>
        <taxon>Peduoviridae</taxon>
        <taxon>Maltschvirus</taxon>
        <taxon>Maltschvirus maltsch</taxon>
    </lineage>
</organism>
<sequence length="77" mass="8585">MISKKARTEIAMIVNGIVVAASTRREADLDAESKHEWFLRECRLEVELADKFGIELPGLEHSRAILKFDALMNSAAA</sequence>
<accession>A0A6J5NVS6</accession>
<evidence type="ECO:0000313" key="1">
    <source>
        <dbReference type="EMBL" id="CAB4161195.1"/>
    </source>
</evidence>
<dbReference type="EMBL" id="LR796706">
    <property type="protein sequence ID" value="CAB4161195.1"/>
    <property type="molecule type" value="Genomic_DNA"/>
</dbReference>
<protein>
    <submittedName>
        <fullName evidence="1">Uncharacterized protein</fullName>
    </submittedName>
</protein>
<proteinExistence type="predicted"/>
<gene>
    <name evidence="1" type="ORF">UFOVP728_34</name>
</gene>
<reference evidence="1" key="1">
    <citation type="submission" date="2020-04" db="EMBL/GenBank/DDBJ databases">
        <authorList>
            <person name="Chiriac C."/>
            <person name="Salcher M."/>
            <person name="Ghai R."/>
            <person name="Kavagutti S V."/>
        </authorList>
    </citation>
    <scope>NUCLEOTIDE SEQUENCE</scope>
</reference>
<name>A0A6J5NVS6_9CAUD</name>